<evidence type="ECO:0000256" key="4">
    <source>
        <dbReference type="ARBA" id="ARBA00022984"/>
    </source>
</evidence>
<dbReference type="InterPro" id="IPR015942">
    <property type="entry name" value="Asp/Glu/hydantoin_racemase"/>
</dbReference>
<dbReference type="Pfam" id="PF01177">
    <property type="entry name" value="Asp_Glu_race"/>
    <property type="match status" value="1"/>
</dbReference>
<dbReference type="EC" id="5.1.1.3" evidence="2 7"/>
<dbReference type="InterPro" id="IPR001920">
    <property type="entry name" value="Asp/Glu_race"/>
</dbReference>
<keyword evidence="6 7" id="KW-0961">Cell wall biogenesis/degradation</keyword>
<keyword evidence="3 7" id="KW-0133">Cell shape</keyword>
<comment type="function">
    <text evidence="7">Provides the (R)-glutamate required for cell wall biosynthesis.</text>
</comment>
<evidence type="ECO:0000313" key="8">
    <source>
        <dbReference type="EMBL" id="PZQ46806.1"/>
    </source>
</evidence>
<comment type="similarity">
    <text evidence="7">Belongs to the aspartate/glutamate racemases family.</text>
</comment>
<evidence type="ECO:0000256" key="5">
    <source>
        <dbReference type="ARBA" id="ARBA00023235"/>
    </source>
</evidence>
<comment type="caution">
    <text evidence="8">The sequence shown here is derived from an EMBL/GenBank/DDBJ whole genome shotgun (WGS) entry which is preliminary data.</text>
</comment>
<comment type="catalytic activity">
    <reaction evidence="1 7">
        <text>L-glutamate = D-glutamate</text>
        <dbReference type="Rhea" id="RHEA:12813"/>
        <dbReference type="ChEBI" id="CHEBI:29985"/>
        <dbReference type="ChEBI" id="CHEBI:29986"/>
        <dbReference type="EC" id="5.1.1.3"/>
    </reaction>
</comment>
<dbReference type="HAMAP" id="MF_00258">
    <property type="entry name" value="Glu_racemase"/>
    <property type="match status" value="1"/>
</dbReference>
<protein>
    <recommendedName>
        <fullName evidence="2 7">Glutamate racemase</fullName>
        <ecNumber evidence="2 7">5.1.1.3</ecNumber>
    </recommendedName>
</protein>
<feature type="active site" description="Proton donor/acceptor" evidence="7">
    <location>
        <position position="188"/>
    </location>
</feature>
<evidence type="ECO:0000256" key="7">
    <source>
        <dbReference type="HAMAP-Rule" id="MF_00258"/>
    </source>
</evidence>
<feature type="binding site" evidence="7">
    <location>
        <begin position="43"/>
        <end position="44"/>
    </location>
    <ligand>
        <name>substrate</name>
    </ligand>
</feature>
<dbReference type="InterPro" id="IPR018187">
    <property type="entry name" value="Asp/Glu_racemase_AS_1"/>
</dbReference>
<dbReference type="Gene3D" id="3.40.50.1860">
    <property type="match status" value="2"/>
</dbReference>
<dbReference type="Proteomes" id="UP000249417">
    <property type="component" value="Unassembled WGS sequence"/>
</dbReference>
<dbReference type="EMBL" id="QFQB01000021">
    <property type="protein sequence ID" value="PZQ46806.1"/>
    <property type="molecule type" value="Genomic_DNA"/>
</dbReference>
<dbReference type="GO" id="GO:0008360">
    <property type="term" value="P:regulation of cell shape"/>
    <property type="evidence" value="ECO:0007669"/>
    <property type="project" value="UniProtKB-KW"/>
</dbReference>
<dbReference type="GO" id="GO:0008881">
    <property type="term" value="F:glutamate racemase activity"/>
    <property type="evidence" value="ECO:0007669"/>
    <property type="project" value="UniProtKB-UniRule"/>
</dbReference>
<evidence type="ECO:0000256" key="2">
    <source>
        <dbReference type="ARBA" id="ARBA00013090"/>
    </source>
</evidence>
<feature type="binding site" evidence="7">
    <location>
        <begin position="189"/>
        <end position="190"/>
    </location>
    <ligand>
        <name>substrate</name>
    </ligand>
</feature>
<comment type="pathway">
    <text evidence="7">Cell wall biogenesis; peptidoglycan biosynthesis.</text>
</comment>
<gene>
    <name evidence="7 8" type="primary">murI</name>
    <name evidence="8" type="ORF">DI551_04455</name>
</gene>
<accession>A0A2W5N0B8</accession>
<dbReference type="PROSITE" id="PS00923">
    <property type="entry name" value="ASP_GLU_RACEMASE_1"/>
    <property type="match status" value="1"/>
</dbReference>
<evidence type="ECO:0000313" key="9">
    <source>
        <dbReference type="Proteomes" id="UP000249417"/>
    </source>
</evidence>
<dbReference type="UniPathway" id="UPA00219"/>
<feature type="active site" description="Proton donor/acceptor" evidence="7">
    <location>
        <position position="74"/>
    </location>
</feature>
<keyword evidence="5 7" id="KW-0413">Isomerase</keyword>
<name>A0A2W5N0B8_9BACT</name>
<dbReference type="SUPFAM" id="SSF53681">
    <property type="entry name" value="Aspartate/glutamate racemase"/>
    <property type="match status" value="2"/>
</dbReference>
<evidence type="ECO:0000256" key="3">
    <source>
        <dbReference type="ARBA" id="ARBA00022960"/>
    </source>
</evidence>
<feature type="binding site" evidence="7">
    <location>
        <begin position="75"/>
        <end position="76"/>
    </location>
    <ligand>
        <name>substrate</name>
    </ligand>
</feature>
<sequence length="268" mass="30286">MKRNKKIGVFDSGLGGLFIADSIRKQLPNFDYLYLGDTLHLPYGRRSDEAIYDLSEKAMRYLIGEGCDLIVMACNTASAAALRKLQQGFLAREFPDKRILGVVVPTLEVAIEHNAKRIGLLATQRTVHSNIYDLELRKLDPDVKMVSVAAPLLVPMIEEGGKKYIERVLEDYIAPMKEAQVQSVILGCTHYVALKKYMKDLMPEAALISQDEIIPDKLKDYLKRHPEMEERLSQAGTFEIQVTDANENFKKSARDLLGVDHLMTRAIY</sequence>
<dbReference type="AlphaFoldDB" id="A0A2W5N0B8"/>
<feature type="binding site" evidence="7">
    <location>
        <begin position="11"/>
        <end position="12"/>
    </location>
    <ligand>
        <name>substrate</name>
    </ligand>
</feature>
<dbReference type="PANTHER" id="PTHR21198">
    <property type="entry name" value="GLUTAMATE RACEMASE"/>
    <property type="match status" value="1"/>
</dbReference>
<dbReference type="GO" id="GO:0009252">
    <property type="term" value="P:peptidoglycan biosynthetic process"/>
    <property type="evidence" value="ECO:0007669"/>
    <property type="project" value="UniProtKB-UniRule"/>
</dbReference>
<organism evidence="8 9">
    <name type="scientific">Micavibrio aeruginosavorus</name>
    <dbReference type="NCBI Taxonomy" id="349221"/>
    <lineage>
        <taxon>Bacteria</taxon>
        <taxon>Pseudomonadati</taxon>
        <taxon>Bdellovibrionota</taxon>
        <taxon>Bdellovibrionia</taxon>
        <taxon>Bdellovibrionales</taxon>
        <taxon>Pseudobdellovibrionaceae</taxon>
        <taxon>Micavibrio</taxon>
    </lineage>
</organism>
<dbReference type="NCBIfam" id="TIGR00067">
    <property type="entry name" value="glut_race"/>
    <property type="match status" value="1"/>
</dbReference>
<dbReference type="PANTHER" id="PTHR21198:SF2">
    <property type="entry name" value="GLUTAMATE RACEMASE"/>
    <property type="match status" value="1"/>
</dbReference>
<dbReference type="GO" id="GO:0071555">
    <property type="term" value="P:cell wall organization"/>
    <property type="evidence" value="ECO:0007669"/>
    <property type="project" value="UniProtKB-KW"/>
</dbReference>
<evidence type="ECO:0000256" key="1">
    <source>
        <dbReference type="ARBA" id="ARBA00001602"/>
    </source>
</evidence>
<dbReference type="InterPro" id="IPR004391">
    <property type="entry name" value="Glu_race"/>
</dbReference>
<evidence type="ECO:0000256" key="6">
    <source>
        <dbReference type="ARBA" id="ARBA00023316"/>
    </source>
</evidence>
<proteinExistence type="inferred from homology"/>
<reference evidence="8 9" key="1">
    <citation type="submission" date="2017-08" db="EMBL/GenBank/DDBJ databases">
        <title>Infants hospitalized years apart are colonized by the same room-sourced microbial strains.</title>
        <authorList>
            <person name="Brooks B."/>
            <person name="Olm M.R."/>
            <person name="Firek B.A."/>
            <person name="Baker R."/>
            <person name="Thomas B.C."/>
            <person name="Morowitz M.J."/>
            <person name="Banfield J.F."/>
        </authorList>
    </citation>
    <scope>NUCLEOTIDE SEQUENCE [LARGE SCALE GENOMIC DNA]</scope>
    <source>
        <strain evidence="8">S2_005_002_R2_29</strain>
    </source>
</reference>
<keyword evidence="4 7" id="KW-0573">Peptidoglycan synthesis</keyword>